<dbReference type="InterPro" id="IPR036938">
    <property type="entry name" value="PAP2/HPO_sf"/>
</dbReference>
<dbReference type="CDD" id="cd03398">
    <property type="entry name" value="PAP2_haloperoxidase"/>
    <property type="match status" value="1"/>
</dbReference>
<dbReference type="InterPro" id="IPR052559">
    <property type="entry name" value="V-haloperoxidase"/>
</dbReference>
<dbReference type="SUPFAM" id="SSF48317">
    <property type="entry name" value="Acid phosphatase/Vanadium-dependent haloperoxidase"/>
    <property type="match status" value="1"/>
</dbReference>
<dbReference type="Pfam" id="PF01569">
    <property type="entry name" value="PAP2"/>
    <property type="match status" value="1"/>
</dbReference>
<feature type="region of interest" description="Disordered" evidence="1">
    <location>
        <begin position="304"/>
        <end position="323"/>
    </location>
</feature>
<accession>A0A6J7UUT2</accession>
<dbReference type="InterPro" id="IPR000326">
    <property type="entry name" value="PAP2/HPO"/>
</dbReference>
<feature type="domain" description="Phosphatidic acid phosphatase type 2/haloperoxidase" evidence="2">
    <location>
        <begin position="385"/>
        <end position="497"/>
    </location>
</feature>
<dbReference type="PANTHER" id="PTHR34599:SF2">
    <property type="entry name" value="TRAF-TYPE DOMAIN-CONTAINING PROTEIN"/>
    <property type="match status" value="1"/>
</dbReference>
<evidence type="ECO:0000313" key="3">
    <source>
        <dbReference type="EMBL" id="CAB4819480.1"/>
    </source>
</evidence>
<name>A0A6J7UUT2_9ZZZZ</name>
<evidence type="ECO:0000259" key="2">
    <source>
        <dbReference type="SMART" id="SM00014"/>
    </source>
</evidence>
<dbReference type="EMBL" id="CAFBQW010000236">
    <property type="protein sequence ID" value="CAB5068852.1"/>
    <property type="molecule type" value="Genomic_DNA"/>
</dbReference>
<proteinExistence type="predicted"/>
<dbReference type="PANTHER" id="PTHR34599">
    <property type="entry name" value="PEROXIDASE-RELATED"/>
    <property type="match status" value="1"/>
</dbReference>
<sequence length="528" mass="55001">MLKVARVAAAGTVLALLFSACSTTGSADKELSKPATSDSAIDAASSQAAEVTAAGQQPAEPLGLFSPVAERWSYLPAAVAGVTVSPDPQAEVAALEQLREELATRPPASGADGYTRVSEATPTRFMDLLIDVGRRRSLNPLRMSRFAAMLGVAGHEAVVAAAQSSVAPAKTPAQTDKALAKPIPGTDGWGVELPATSLPPEIVAAAAMQTVACSALPVECPRFEQLGQVARDRLIASGGVWPSQIDAGWNLGVSVGTATLAYANQDGAAPWTGDSAGAQDGSWVPTPGMFAPALEPGAGSWRPWNLSSGSQFRPPSPPQPGSAEFRAAAEQVLKVGSNLTDRQLRIVRFWDMGPGSSTPPGYWLTDVADEALRTTDVADQASALAVLSTAMFDASVAIWDSKYTYDLVRPVTVIRKDLSPQWLPTLLTPPFPAYVSGHAGYSTAAAVVLAQLIPKRGEEFYDSAAEATDSRVRGGIHYFFDATGGVTLGESVAASSLQRAGLAPSEKLKTVGERLEFQSADVGTQARS</sequence>
<dbReference type="EMBL" id="CAFBOG010000069">
    <property type="protein sequence ID" value="CAB4978821.1"/>
    <property type="molecule type" value="Genomic_DNA"/>
</dbReference>
<evidence type="ECO:0000256" key="1">
    <source>
        <dbReference type="SAM" id="MobiDB-lite"/>
    </source>
</evidence>
<evidence type="ECO:0000313" key="4">
    <source>
        <dbReference type="EMBL" id="CAB4978821.1"/>
    </source>
</evidence>
<protein>
    <submittedName>
        <fullName evidence="5">Unannotated protein</fullName>
    </submittedName>
</protein>
<gene>
    <name evidence="3" type="ORF">UFOPK3046_01670</name>
    <name evidence="4" type="ORF">UFOPK3914_00906</name>
    <name evidence="5" type="ORF">UFOPK4354_01680</name>
</gene>
<dbReference type="SMART" id="SM00014">
    <property type="entry name" value="acidPPc"/>
    <property type="match status" value="1"/>
</dbReference>
<dbReference type="PROSITE" id="PS51257">
    <property type="entry name" value="PROKAR_LIPOPROTEIN"/>
    <property type="match status" value="1"/>
</dbReference>
<dbReference type="AlphaFoldDB" id="A0A6J7UUT2"/>
<dbReference type="EMBL" id="CAFAAQ010000192">
    <property type="protein sequence ID" value="CAB4819480.1"/>
    <property type="molecule type" value="Genomic_DNA"/>
</dbReference>
<reference evidence="5" key="1">
    <citation type="submission" date="2020-05" db="EMBL/GenBank/DDBJ databases">
        <authorList>
            <person name="Chiriac C."/>
            <person name="Salcher M."/>
            <person name="Ghai R."/>
            <person name="Kavagutti S V."/>
        </authorList>
    </citation>
    <scope>NUCLEOTIDE SEQUENCE</scope>
</reference>
<organism evidence="5">
    <name type="scientific">freshwater metagenome</name>
    <dbReference type="NCBI Taxonomy" id="449393"/>
    <lineage>
        <taxon>unclassified sequences</taxon>
        <taxon>metagenomes</taxon>
        <taxon>ecological metagenomes</taxon>
    </lineage>
</organism>
<dbReference type="Gene3D" id="1.10.606.20">
    <property type="match status" value="1"/>
</dbReference>
<evidence type="ECO:0000313" key="5">
    <source>
        <dbReference type="EMBL" id="CAB5068852.1"/>
    </source>
</evidence>